<dbReference type="Proteomes" id="UP000831113">
    <property type="component" value="Chromosome"/>
</dbReference>
<evidence type="ECO:0000259" key="1">
    <source>
        <dbReference type="Pfam" id="PF18962"/>
    </source>
</evidence>
<sequence>MAKITDGGASAGFTWAIQNSGGVVIPNAIAVNGTNVYVVGRFLFTLVLGTTTFTSTGISGGYDVFVTKITDAGLSGSFTWALQGAGPRSDYAAAVAVNGSAVYVAGGFSGTVGFGSADLTSVAGSDDVFITQLLDAGSSGRFTWAQSAGGTDYEQARSVAIGPGNKVYVGGNVVPVATFGNLAITNSSTNPVGFLASLTDAVLSTNASTALVGLQVYPNPATTATTVLLPTAVGATHTTLTLTDALGRVVRHLSPTFYPANERGLRQKIDVGGLPAGIYTLRVQIGSTCTARQLVITD</sequence>
<reference evidence="2 3" key="1">
    <citation type="submission" date="2022-03" db="EMBL/GenBank/DDBJ databases">
        <title>Hymenobactersp. isolated from the air.</title>
        <authorList>
            <person name="Won M."/>
            <person name="Kwon S.-W."/>
        </authorList>
    </citation>
    <scope>NUCLEOTIDE SEQUENCE [LARGE SCALE GENOMIC DNA]</scope>
    <source>
        <strain evidence="2 3">KACC 21982</strain>
    </source>
</reference>
<keyword evidence="3" id="KW-1185">Reference proteome</keyword>
<name>A0ABY4D250_9BACT</name>
<feature type="domain" description="Secretion system C-terminal sorting" evidence="1">
    <location>
        <begin position="216"/>
        <end position="296"/>
    </location>
</feature>
<dbReference type="EMBL" id="CP094669">
    <property type="protein sequence ID" value="UOG76600.1"/>
    <property type="molecule type" value="Genomic_DNA"/>
</dbReference>
<protein>
    <submittedName>
        <fullName evidence="2">T9SS type A sorting domain-containing protein</fullName>
    </submittedName>
</protein>
<dbReference type="Pfam" id="PF18962">
    <property type="entry name" value="Por_Secre_tail"/>
    <property type="match status" value="1"/>
</dbReference>
<gene>
    <name evidence="2" type="ORF">MTX78_08355</name>
</gene>
<dbReference type="InterPro" id="IPR026444">
    <property type="entry name" value="Secre_tail"/>
</dbReference>
<evidence type="ECO:0000313" key="2">
    <source>
        <dbReference type="EMBL" id="UOG76600.1"/>
    </source>
</evidence>
<dbReference type="NCBIfam" id="TIGR04183">
    <property type="entry name" value="Por_Secre_tail"/>
    <property type="match status" value="1"/>
</dbReference>
<evidence type="ECO:0000313" key="3">
    <source>
        <dbReference type="Proteomes" id="UP000831113"/>
    </source>
</evidence>
<accession>A0ABY4D250</accession>
<organism evidence="2 3">
    <name type="scientific">Hymenobacter tibetensis</name>
    <dbReference type="NCBI Taxonomy" id="497967"/>
    <lineage>
        <taxon>Bacteria</taxon>
        <taxon>Pseudomonadati</taxon>
        <taxon>Bacteroidota</taxon>
        <taxon>Cytophagia</taxon>
        <taxon>Cytophagales</taxon>
        <taxon>Hymenobacteraceae</taxon>
        <taxon>Hymenobacter</taxon>
    </lineage>
</organism>
<proteinExistence type="predicted"/>
<dbReference type="RefSeq" id="WP_243801643.1">
    <property type="nucleotide sequence ID" value="NZ_CP094669.1"/>
</dbReference>